<dbReference type="AlphaFoldDB" id="A0A4R6RIL2"/>
<name>A0A4R6RIL2_9HYPH</name>
<comment type="caution">
    <text evidence="2">The sequence shown here is derived from an EMBL/GenBank/DDBJ whole genome shotgun (WGS) entry which is preliminary data.</text>
</comment>
<protein>
    <submittedName>
        <fullName evidence="2">Uncharacterized protein</fullName>
    </submittedName>
</protein>
<organism evidence="2 3">
    <name type="scientific">Oharaeibacter diazotrophicus</name>
    <dbReference type="NCBI Taxonomy" id="1920512"/>
    <lineage>
        <taxon>Bacteria</taxon>
        <taxon>Pseudomonadati</taxon>
        <taxon>Pseudomonadota</taxon>
        <taxon>Alphaproteobacteria</taxon>
        <taxon>Hyphomicrobiales</taxon>
        <taxon>Pleomorphomonadaceae</taxon>
        <taxon>Oharaeibacter</taxon>
    </lineage>
</organism>
<dbReference type="Proteomes" id="UP000294547">
    <property type="component" value="Unassembled WGS sequence"/>
</dbReference>
<feature type="transmembrane region" description="Helical" evidence="1">
    <location>
        <begin position="69"/>
        <end position="86"/>
    </location>
</feature>
<reference evidence="2 3" key="1">
    <citation type="submission" date="2019-03" db="EMBL/GenBank/DDBJ databases">
        <title>Genomic Encyclopedia of Type Strains, Phase IV (KMG-IV): sequencing the most valuable type-strain genomes for metagenomic binning, comparative biology and taxonomic classification.</title>
        <authorList>
            <person name="Goeker M."/>
        </authorList>
    </citation>
    <scope>NUCLEOTIDE SEQUENCE [LARGE SCALE GENOMIC DNA]</scope>
    <source>
        <strain evidence="2 3">DSM 102969</strain>
    </source>
</reference>
<keyword evidence="1" id="KW-0812">Transmembrane</keyword>
<evidence type="ECO:0000313" key="2">
    <source>
        <dbReference type="EMBL" id="TDP86194.1"/>
    </source>
</evidence>
<evidence type="ECO:0000313" key="3">
    <source>
        <dbReference type="Proteomes" id="UP000294547"/>
    </source>
</evidence>
<dbReference type="RefSeq" id="WP_126537657.1">
    <property type="nucleotide sequence ID" value="NZ_BSPM01000008.1"/>
</dbReference>
<keyword evidence="1" id="KW-0472">Membrane</keyword>
<keyword evidence="3" id="KW-1185">Reference proteome</keyword>
<accession>A0A4R6RIL2</accession>
<dbReference type="EMBL" id="SNXY01000006">
    <property type="protein sequence ID" value="TDP86194.1"/>
    <property type="molecule type" value="Genomic_DNA"/>
</dbReference>
<gene>
    <name evidence="2" type="ORF">EDD54_0062</name>
</gene>
<feature type="transmembrane region" description="Helical" evidence="1">
    <location>
        <begin position="38"/>
        <end position="57"/>
    </location>
</feature>
<evidence type="ECO:0000256" key="1">
    <source>
        <dbReference type="SAM" id="Phobius"/>
    </source>
</evidence>
<proteinExistence type="predicted"/>
<keyword evidence="1" id="KW-1133">Transmembrane helix</keyword>
<sequence length="88" mass="9146">MRRGVVLPLALAIAVTGLAALLLFGDDGGILGLDDERFAALFKMGAIGLVIAAALIGGRGRFSPRLWHAAVWLALIVALMAGWQIAHG</sequence>